<dbReference type="SUPFAM" id="SSF110857">
    <property type="entry name" value="Gamma-glutamyl cyclotransferase-like"/>
    <property type="match status" value="1"/>
</dbReference>
<dbReference type="AlphaFoldDB" id="A0A096BHK3"/>
<dbReference type="InterPro" id="IPR036568">
    <property type="entry name" value="GGCT-like_sf"/>
</dbReference>
<comment type="caution">
    <text evidence="2">The sequence shown here is derived from an EMBL/GenBank/DDBJ whole genome shotgun (WGS) entry which is preliminary data.</text>
</comment>
<dbReference type="EMBL" id="AZTB01000018">
    <property type="protein sequence ID" value="KGG80655.1"/>
    <property type="molecule type" value="Genomic_DNA"/>
</dbReference>
<accession>A0A096BHK3</accession>
<dbReference type="Pfam" id="PF06094">
    <property type="entry name" value="GGACT"/>
    <property type="match status" value="1"/>
</dbReference>
<dbReference type="RefSeq" id="WP_035162952.1">
    <property type="nucleotide sequence ID" value="NZ_AZTB01000018.1"/>
</dbReference>
<sequence length="144" mass="17266">MCKYLFVYGSLMEGFFNYDSYLKGKILERKIARTRGKLYHLVDKGYPAMIDGEDYVYGELILIKDFYKVLKQLDRLENFFGNNNNNNEYNRVVKNVEVLDDNTIRKAYVYMYNCKDIKRLTDKNIYIPYGNWKKYIKNINKNAV</sequence>
<evidence type="ECO:0000313" key="3">
    <source>
        <dbReference type="Proteomes" id="UP000029622"/>
    </source>
</evidence>
<feature type="domain" description="Gamma-glutamylcyclotransferase AIG2-like" evidence="1">
    <location>
        <begin position="5"/>
        <end position="133"/>
    </location>
</feature>
<evidence type="ECO:0000313" key="2">
    <source>
        <dbReference type="EMBL" id="KGG80655.1"/>
    </source>
</evidence>
<gene>
    <name evidence="2" type="ORF">Y919_04935</name>
</gene>
<evidence type="ECO:0000259" key="1">
    <source>
        <dbReference type="Pfam" id="PF06094"/>
    </source>
</evidence>
<dbReference type="CDD" id="cd06661">
    <property type="entry name" value="GGCT_like"/>
    <property type="match status" value="1"/>
</dbReference>
<organism evidence="2 3">
    <name type="scientific">Caloranaerobacter azorensis H53214</name>
    <dbReference type="NCBI Taxonomy" id="1156417"/>
    <lineage>
        <taxon>Bacteria</taxon>
        <taxon>Bacillati</taxon>
        <taxon>Bacillota</taxon>
        <taxon>Tissierellia</taxon>
        <taxon>Tissierellales</taxon>
        <taxon>Thermohalobacteraceae</taxon>
        <taxon>Caloranaerobacter</taxon>
    </lineage>
</organism>
<dbReference type="InterPro" id="IPR013024">
    <property type="entry name" value="GGCT-like"/>
</dbReference>
<dbReference type="STRING" id="1156417.Y919_04935"/>
<dbReference type="InterPro" id="IPR009288">
    <property type="entry name" value="AIG2-like_dom"/>
</dbReference>
<dbReference type="Proteomes" id="UP000029622">
    <property type="component" value="Unassembled WGS sequence"/>
</dbReference>
<proteinExistence type="predicted"/>
<protein>
    <recommendedName>
        <fullName evidence="1">Gamma-glutamylcyclotransferase AIG2-like domain-containing protein</fullName>
    </recommendedName>
</protein>
<name>A0A096BHK3_9FIRM</name>
<dbReference type="Gene3D" id="3.10.490.10">
    <property type="entry name" value="Gamma-glutamyl cyclotransferase-like"/>
    <property type="match status" value="1"/>
</dbReference>
<reference evidence="2 3" key="1">
    <citation type="submission" date="2013-12" db="EMBL/GenBank/DDBJ databases">
        <title>Draft genome sequence of Caloranaerobacter sp. H53214.</title>
        <authorList>
            <person name="Jiang L.J."/>
            <person name="Shao Z.Z."/>
            <person name="Long M.N."/>
        </authorList>
    </citation>
    <scope>NUCLEOTIDE SEQUENCE [LARGE SCALE GENOMIC DNA]</scope>
    <source>
        <strain evidence="2 3">H53214</strain>
    </source>
</reference>